<gene>
    <name evidence="1" type="ORF">B5M42_24130</name>
</gene>
<evidence type="ECO:0008006" key="3">
    <source>
        <dbReference type="Google" id="ProtNLM"/>
    </source>
</evidence>
<name>A0A4Y8PQ60_9BACL</name>
<organism evidence="1 2">
    <name type="scientific">Paenibacillus athensensis</name>
    <dbReference type="NCBI Taxonomy" id="1967502"/>
    <lineage>
        <taxon>Bacteria</taxon>
        <taxon>Bacillati</taxon>
        <taxon>Bacillota</taxon>
        <taxon>Bacilli</taxon>
        <taxon>Bacillales</taxon>
        <taxon>Paenibacillaceae</taxon>
        <taxon>Paenibacillus</taxon>
    </lineage>
</organism>
<dbReference type="AlphaFoldDB" id="A0A4Y8PQ60"/>
<reference evidence="1 2" key="1">
    <citation type="submission" date="2017-03" db="EMBL/GenBank/DDBJ databases">
        <title>Isolation of Levoglucosan Utilizing Bacteria.</title>
        <authorList>
            <person name="Arya A.S."/>
        </authorList>
    </citation>
    <scope>NUCLEOTIDE SEQUENCE [LARGE SCALE GENOMIC DNA]</scope>
    <source>
        <strain evidence="1 2">MEC069</strain>
    </source>
</reference>
<proteinExistence type="predicted"/>
<dbReference type="InterPro" id="IPR053916">
    <property type="entry name" value="DUF6978"/>
</dbReference>
<evidence type="ECO:0000313" key="1">
    <source>
        <dbReference type="EMBL" id="TFE82955.1"/>
    </source>
</evidence>
<dbReference type="OrthoDB" id="1550866at2"/>
<dbReference type="Proteomes" id="UP000298246">
    <property type="component" value="Unassembled WGS sequence"/>
</dbReference>
<keyword evidence="2" id="KW-1185">Reference proteome</keyword>
<sequence length="146" mass="16812">MLTDLEARRLLDAVKTLISTKPIVFPSLQSYVTLEATSSQTNDKFQIDIHRKTLNVKKCTYQTRYKKSINLLRIDIDGPPHPNPDGTEIPCPHIHIYREGYDDKWAYPLSSEINTNPHDLIQVLIDFLEYNNIHNAPNVISQIEVN</sequence>
<evidence type="ECO:0000313" key="2">
    <source>
        <dbReference type="Proteomes" id="UP000298246"/>
    </source>
</evidence>
<accession>A0A4Y8PQ60</accession>
<dbReference type="Pfam" id="PF22398">
    <property type="entry name" value="DUF6978"/>
    <property type="match status" value="1"/>
</dbReference>
<dbReference type="EMBL" id="MYFO01000062">
    <property type="protein sequence ID" value="TFE82955.1"/>
    <property type="molecule type" value="Genomic_DNA"/>
</dbReference>
<comment type="caution">
    <text evidence="1">The sequence shown here is derived from an EMBL/GenBank/DDBJ whole genome shotgun (WGS) entry which is preliminary data.</text>
</comment>
<protein>
    <recommendedName>
        <fullName evidence="3">Lj965 prophage protein</fullName>
    </recommendedName>
</protein>